<feature type="region of interest" description="Disordered" evidence="3">
    <location>
        <begin position="184"/>
        <end position="207"/>
    </location>
</feature>
<evidence type="ECO:0000256" key="3">
    <source>
        <dbReference type="SAM" id="MobiDB-lite"/>
    </source>
</evidence>
<accession>A0A6S8D5P2</accession>
<dbReference type="AlphaFoldDB" id="A0A6S8D5P2"/>
<dbReference type="InterPro" id="IPR032675">
    <property type="entry name" value="LRR_dom_sf"/>
</dbReference>
<organism evidence="5">
    <name type="scientific">Aureoumbra lagunensis</name>
    <dbReference type="NCBI Taxonomy" id="44058"/>
    <lineage>
        <taxon>Eukaryota</taxon>
        <taxon>Sar</taxon>
        <taxon>Stramenopiles</taxon>
        <taxon>Ochrophyta</taxon>
        <taxon>Pelagophyceae</taxon>
        <taxon>Pelagomonadales</taxon>
        <taxon>Aureoumbra</taxon>
    </lineage>
</organism>
<evidence type="ECO:0000256" key="2">
    <source>
        <dbReference type="ARBA" id="ARBA00022737"/>
    </source>
</evidence>
<dbReference type="InterPro" id="IPR001611">
    <property type="entry name" value="Leu-rich_rpt"/>
</dbReference>
<feature type="compositionally biased region" description="Polar residues" evidence="3">
    <location>
        <begin position="669"/>
        <end position="688"/>
    </location>
</feature>
<name>A0A6S8D5P2_9STRA</name>
<dbReference type="EMBL" id="HBIJ01014687">
    <property type="protein sequence ID" value="CAE0369084.1"/>
    <property type="molecule type" value="Transcribed_RNA"/>
</dbReference>
<evidence type="ECO:0000313" key="4">
    <source>
        <dbReference type="EMBL" id="CAE0369082.1"/>
    </source>
</evidence>
<evidence type="ECO:0000313" key="5">
    <source>
        <dbReference type="EMBL" id="CAE0369084.1"/>
    </source>
</evidence>
<dbReference type="InterPro" id="IPR003591">
    <property type="entry name" value="Leu-rich_rpt_typical-subtyp"/>
</dbReference>
<reference evidence="5" key="1">
    <citation type="submission" date="2021-01" db="EMBL/GenBank/DDBJ databases">
        <authorList>
            <person name="Corre E."/>
            <person name="Pelletier E."/>
            <person name="Niang G."/>
            <person name="Scheremetjew M."/>
            <person name="Finn R."/>
            <person name="Kale V."/>
            <person name="Holt S."/>
            <person name="Cochrane G."/>
            <person name="Meng A."/>
            <person name="Brown T."/>
            <person name="Cohen L."/>
        </authorList>
    </citation>
    <scope>NUCLEOTIDE SEQUENCE</scope>
    <source>
        <strain evidence="5">CCMP1510</strain>
    </source>
</reference>
<dbReference type="PANTHER" id="PTHR45752">
    <property type="entry name" value="LEUCINE-RICH REPEAT-CONTAINING"/>
    <property type="match status" value="1"/>
</dbReference>
<keyword evidence="2" id="KW-0677">Repeat</keyword>
<gene>
    <name evidence="4" type="ORF">ALAG00032_LOCUS9845</name>
    <name evidence="5" type="ORF">ALAG00032_LOCUS9847</name>
</gene>
<feature type="region of interest" description="Disordered" evidence="3">
    <location>
        <begin position="1"/>
        <end position="138"/>
    </location>
</feature>
<feature type="compositionally biased region" description="Polar residues" evidence="3">
    <location>
        <begin position="117"/>
        <end position="135"/>
    </location>
</feature>
<dbReference type="Gene3D" id="3.80.10.10">
    <property type="entry name" value="Ribonuclease Inhibitor"/>
    <property type="match status" value="1"/>
</dbReference>
<dbReference type="InterPro" id="IPR050715">
    <property type="entry name" value="LRR-SigEffector_domain"/>
</dbReference>
<protein>
    <submittedName>
        <fullName evidence="5">Uncharacterized protein</fullName>
    </submittedName>
</protein>
<feature type="compositionally biased region" description="Polar residues" evidence="3">
    <location>
        <begin position="194"/>
        <end position="204"/>
    </location>
</feature>
<feature type="compositionally biased region" description="Acidic residues" evidence="3">
    <location>
        <begin position="1"/>
        <end position="14"/>
    </location>
</feature>
<dbReference type="EMBL" id="HBIJ01014685">
    <property type="protein sequence ID" value="CAE0369082.1"/>
    <property type="molecule type" value="Transcribed_RNA"/>
</dbReference>
<proteinExistence type="predicted"/>
<dbReference type="SMART" id="SM00369">
    <property type="entry name" value="LRR_TYP"/>
    <property type="match status" value="4"/>
</dbReference>
<keyword evidence="1" id="KW-0433">Leucine-rich repeat</keyword>
<dbReference type="SUPFAM" id="SSF52058">
    <property type="entry name" value="L domain-like"/>
    <property type="match status" value="1"/>
</dbReference>
<evidence type="ECO:0000256" key="1">
    <source>
        <dbReference type="ARBA" id="ARBA00022614"/>
    </source>
</evidence>
<sequence length="1069" mass="119464">MEPIVDEEFVPEFEEPVHEDEYYVTKNGETNSDHADEEEALLSKQLSRSGSKSRIFANKKPTSVLRAPKSYSSNKASPAKGIKDSSSKRKRLHNKPKQREFKTQTSSKNHRGPPQSGRIQSSSTKQQRNSDNGTKSIAAIQHKSYAAAVADGQVAASSAAASDIKKKKKSFVVQRLLTHDDVRRQQDDELLRPRSSSGTPNTSMDEVPKIGGRDFWAAFAKPCEDSDRPLLVASLAQPDGKSESDVDTLFAAELGGISQDLIREDSRPAPMHWIELKGVTLASLPESLLPNDEYNEAPSLVKMIQPLRMVGLDLTGSLLRRHREVLEPVATLAKTLRCLDVSSLGIRNLPASWAQLECLVCLRASHNQLRSWPDDLFTFRHERRRISNDHVSSKDEGIFSDEDEDELTLEITPLGMSLKHLDLSTNVLTELPASIGLLSRITWLDVSTNHIGYVDDRIFTAGSVPKLRRLDLSNNNHLQELGSTVAEFLTRPARQPSEILLSNCAELHTPPSNIAELGTAAIVRFYTHYHVADEALDRRRHRAYLARRDALWLEQIREIEHRSLLRETEATDEDCDIPLPPRLRSWNTLSSSNGGCDTVSVAESYLPQESEYEGGSISCFDAVDGGQRIASLVLRLELEIKHYSEISNNRSLARRSFPSSGKLHEAKKTNSSNIIPRTVSDSQVPSTEFSKEEESLSSRLLRARNDLDTLKRILKRLACDERQALEVFACFCAPRAVEVKQPNRPPITMKLDESHQLQLMRELKAMIEAVPAPQREIVPAARFPDDILNALLRRQSTRNNGKTLSLCKSPRGIIESSDDDTDLLGPLISQNLSTNMLTSPQFAGAKKYNWTEPLPLKPRIFHFAGHCVRFRGAAPSLVFSQSVDIASTDDERRSDNSKRSRRRVQLGDIAKMPNLDEFLQVVTICDGLECLFLNACNSSIIGEKIIDRLGHTGIRIICWKTRVADIPASHFARYFYEQIGNNPCIDVRKAYKNALEHWKTNFKLGDPGPLGTNDIEENNSIRPHGIPCFLKPKPSQLAASDDARFSNNANTYVLPPPISHFPPPASRSS</sequence>
<dbReference type="PANTHER" id="PTHR45752:SF196">
    <property type="entry name" value="GH17740P"/>
    <property type="match status" value="1"/>
</dbReference>
<feature type="region of interest" description="Disordered" evidence="3">
    <location>
        <begin position="656"/>
        <end position="691"/>
    </location>
</feature>
<dbReference type="PROSITE" id="PS51450">
    <property type="entry name" value="LRR"/>
    <property type="match status" value="1"/>
</dbReference>